<dbReference type="GO" id="GO:1901136">
    <property type="term" value="P:carbohydrate derivative catabolic process"/>
    <property type="evidence" value="ECO:0007669"/>
    <property type="project" value="UniProtKB-ARBA"/>
</dbReference>
<dbReference type="Pfam" id="PF00150">
    <property type="entry name" value="Cellulase"/>
    <property type="match status" value="1"/>
</dbReference>
<sequence>MMNEHTAGTRPPRRNGRARLTGALAAAGMTFGLGLAPTIAPAAHAEFEVDFFEQFLTTIFEDWGEALGASNATTFDLAQWFQQEIYLPIHNGIDQWLDTAAGQQVADFINGFGSYVIGDGAAGVEDRPDGGAAGWLFGDGGAGWDSDQAGVAGGAGGAAGLFGNGGAGGDGGAQAAGGAGGQGGWLLGNGGVGGVGGEGGYGGDGGDAIGLFGAGGHGGDAGDGISIMASPGFPRPALGGAGGNPGLFGTHGSVGAFGTLDSGPPIGSGAFSTAGTWLTDADGRVLILHGVNEVYKYAPFSPEANHFDADDAAYLAANGINAVRVGVIWAAVEPNPGEIDYGYLASIKGTVDLLGSYGIVSVIDLHQDLYSDTITGIGDGAPAWAVQTGDAVNINYGWPWNYPLNAAVNHAWDAFWTNSAAPDGIGLQNHYAGMYQAVAGYLSGNPHVAGYELMNEPWPGSGYLSTALGNPFFDTQQLSPFYEQVTAAIRSVDPSTPVIFGSNTLFGNLPVPTHVIPPDDPNAIFAFHSYCPWYEVLGSDFGCGAYDGFIMEQAAAYSQEHNVPALLTEFGNTTNPGVISGATGGANQYGFGWLFWDYNNVLVRDMAQPPVGDNVATDAVNALAAPYPQAVAGIPGTWSFNDGTFAFNYSTAMADGSGQFGAGAHTTISVPSSLYPDGYHAVVTGGQVVSAANAPVLVIAADSGAATVTVTVTPNS</sequence>
<dbReference type="Pfam" id="PF18564">
    <property type="entry name" value="Glyco_hydro_5_C"/>
    <property type="match status" value="1"/>
</dbReference>
<dbReference type="EMBL" id="LQPI01000039">
    <property type="protein sequence ID" value="ORW21522.1"/>
    <property type="molecule type" value="Genomic_DNA"/>
</dbReference>
<protein>
    <submittedName>
        <fullName evidence="6">Endoglycoceramidase</fullName>
    </submittedName>
</protein>
<keyword evidence="3" id="KW-0326">Glycosidase</keyword>
<dbReference type="Gene3D" id="3.20.20.80">
    <property type="entry name" value="Glycosidases"/>
    <property type="match status" value="1"/>
</dbReference>
<dbReference type="SUPFAM" id="SSF51445">
    <property type="entry name" value="(Trans)glycosidases"/>
    <property type="match status" value="1"/>
</dbReference>
<gene>
    <name evidence="6" type="ORF">AWC18_08890</name>
</gene>
<dbReference type="InterPro" id="IPR017853">
    <property type="entry name" value="GH"/>
</dbReference>
<evidence type="ECO:0000256" key="3">
    <source>
        <dbReference type="ARBA" id="ARBA00023295"/>
    </source>
</evidence>
<dbReference type="GO" id="GO:0004553">
    <property type="term" value="F:hydrolase activity, hydrolyzing O-glycosyl compounds"/>
    <property type="evidence" value="ECO:0007669"/>
    <property type="project" value="InterPro"/>
</dbReference>
<dbReference type="InterPro" id="IPR052066">
    <property type="entry name" value="Glycosphingolipid_Hydrolases"/>
</dbReference>
<evidence type="ECO:0000313" key="7">
    <source>
        <dbReference type="Proteomes" id="UP000193108"/>
    </source>
</evidence>
<dbReference type="Pfam" id="PF21526">
    <property type="entry name" value="PGRS"/>
    <property type="match status" value="1"/>
</dbReference>
<organism evidence="6 7">
    <name type="scientific">Mycolicibacter nonchromogenicus</name>
    <name type="common">Mycobacterium nonchromogenicum</name>
    <dbReference type="NCBI Taxonomy" id="1782"/>
    <lineage>
        <taxon>Bacteria</taxon>
        <taxon>Bacillati</taxon>
        <taxon>Actinomycetota</taxon>
        <taxon>Actinomycetes</taxon>
        <taxon>Mycobacteriales</taxon>
        <taxon>Mycobacteriaceae</taxon>
        <taxon>Mycolicibacter</taxon>
    </lineage>
</organism>
<proteinExistence type="inferred from homology"/>
<evidence type="ECO:0000256" key="2">
    <source>
        <dbReference type="ARBA" id="ARBA00022801"/>
    </source>
</evidence>
<dbReference type="InterPro" id="IPR041036">
    <property type="entry name" value="GH5_C"/>
</dbReference>
<dbReference type="InterPro" id="IPR048996">
    <property type="entry name" value="PGRS_rpt"/>
</dbReference>
<dbReference type="GO" id="GO:0000272">
    <property type="term" value="P:polysaccharide catabolic process"/>
    <property type="evidence" value="ECO:0007669"/>
    <property type="project" value="InterPro"/>
</dbReference>
<dbReference type="STRING" id="1782.AWC18_08890"/>
<dbReference type="GO" id="GO:0016042">
    <property type="term" value="P:lipid catabolic process"/>
    <property type="evidence" value="ECO:0007669"/>
    <property type="project" value="UniProtKB-ARBA"/>
</dbReference>
<evidence type="ECO:0000259" key="4">
    <source>
        <dbReference type="Pfam" id="PF00150"/>
    </source>
</evidence>
<evidence type="ECO:0000256" key="1">
    <source>
        <dbReference type="ARBA" id="ARBA00005641"/>
    </source>
</evidence>
<dbReference type="RefSeq" id="WP_085138440.1">
    <property type="nucleotide sequence ID" value="NZ_LQPI01000039.1"/>
</dbReference>
<name>A0A1X1ZDY5_MYCNO</name>
<dbReference type="Gene3D" id="2.60.40.1180">
    <property type="entry name" value="Golgi alpha-mannosidase II"/>
    <property type="match status" value="1"/>
</dbReference>
<dbReference type="PANTHER" id="PTHR31308">
    <property type="match status" value="1"/>
</dbReference>
<feature type="domain" description="Glycoside hydrolase family 5 C-terminal" evidence="5">
    <location>
        <begin position="626"/>
        <end position="712"/>
    </location>
</feature>
<evidence type="ECO:0000313" key="6">
    <source>
        <dbReference type="EMBL" id="ORW21522.1"/>
    </source>
</evidence>
<keyword evidence="7" id="KW-1185">Reference proteome</keyword>
<evidence type="ECO:0000259" key="5">
    <source>
        <dbReference type="Pfam" id="PF18564"/>
    </source>
</evidence>
<feature type="domain" description="Glycoside hydrolase family 5" evidence="4">
    <location>
        <begin position="309"/>
        <end position="600"/>
    </location>
</feature>
<accession>A0A1X1ZDY5</accession>
<dbReference type="InterPro" id="IPR013780">
    <property type="entry name" value="Glyco_hydro_b"/>
</dbReference>
<dbReference type="InterPro" id="IPR001547">
    <property type="entry name" value="Glyco_hydro_5"/>
</dbReference>
<comment type="similarity">
    <text evidence="1">Belongs to the glycosyl hydrolase 5 (cellulase A) family.</text>
</comment>
<comment type="caution">
    <text evidence="6">The sequence shown here is derived from an EMBL/GenBank/DDBJ whole genome shotgun (WGS) entry which is preliminary data.</text>
</comment>
<dbReference type="AlphaFoldDB" id="A0A1X1ZDY5"/>
<dbReference type="Proteomes" id="UP000193108">
    <property type="component" value="Unassembled WGS sequence"/>
</dbReference>
<dbReference type="PANTHER" id="PTHR31308:SF3">
    <property type="entry name" value="ENDOGLYCOCERAMIDASE"/>
    <property type="match status" value="1"/>
</dbReference>
<keyword evidence="2" id="KW-0378">Hydrolase</keyword>
<reference evidence="6 7" key="1">
    <citation type="submission" date="2016-01" db="EMBL/GenBank/DDBJ databases">
        <title>The new phylogeny of the genus Mycobacterium.</title>
        <authorList>
            <person name="Tarcisio F."/>
            <person name="Conor M."/>
            <person name="Antonella G."/>
            <person name="Elisabetta G."/>
            <person name="Giulia F.S."/>
            <person name="Sara T."/>
            <person name="Anna F."/>
            <person name="Clotilde B."/>
            <person name="Roberto B."/>
            <person name="Veronica D.S."/>
            <person name="Fabio R."/>
            <person name="Monica P."/>
            <person name="Olivier J."/>
            <person name="Enrico T."/>
            <person name="Nicola S."/>
        </authorList>
    </citation>
    <scope>NUCLEOTIDE SEQUENCE [LARGE SCALE GENOMIC DNA]</scope>
    <source>
        <strain evidence="6 7">DSM 44164</strain>
    </source>
</reference>